<keyword evidence="2" id="KW-0963">Cytoplasm</keyword>
<keyword evidence="3 18" id="KW-0479">Metal-binding</keyword>
<feature type="domain" description="Cytochrome c" evidence="20">
    <location>
        <begin position="124"/>
        <end position="324"/>
    </location>
</feature>
<dbReference type="GO" id="GO:0009055">
    <property type="term" value="F:electron transfer activity"/>
    <property type="evidence" value="ECO:0007669"/>
    <property type="project" value="InterPro"/>
</dbReference>
<dbReference type="Gene3D" id="3.40.50.300">
    <property type="entry name" value="P-loop containing nucleotide triphosphate hydrolases"/>
    <property type="match status" value="2"/>
</dbReference>
<comment type="subcellular location">
    <subcellularLocation>
        <location evidence="1">Cytoplasm</location>
    </subcellularLocation>
</comment>
<feature type="domain" description="ABC transporter" evidence="19">
    <location>
        <begin position="485"/>
        <end position="807"/>
    </location>
</feature>
<keyword evidence="11" id="KW-0267">Excision nuclease</keyword>
<keyword evidence="6" id="KW-0227">DNA damage</keyword>
<dbReference type="InterPro" id="IPR041552">
    <property type="entry name" value="UvrA_DNA-bd"/>
</dbReference>
<dbReference type="InterPro" id="IPR017871">
    <property type="entry name" value="ABC_transporter-like_CS"/>
</dbReference>
<dbReference type="GO" id="GO:0020037">
    <property type="term" value="F:heme binding"/>
    <property type="evidence" value="ECO:0007669"/>
    <property type="project" value="InterPro"/>
</dbReference>
<dbReference type="GO" id="GO:0003677">
    <property type="term" value="F:DNA binding"/>
    <property type="evidence" value="ECO:0007669"/>
    <property type="project" value="UniProtKB-KW"/>
</dbReference>
<dbReference type="PROSITE" id="PS50893">
    <property type="entry name" value="ABC_TRANSPORTER_2"/>
    <property type="match status" value="1"/>
</dbReference>
<dbReference type="RefSeq" id="WP_197001479.1">
    <property type="nucleotide sequence ID" value="NZ_BONS01000035.1"/>
</dbReference>
<evidence type="ECO:0000313" key="22">
    <source>
        <dbReference type="Proteomes" id="UP000622552"/>
    </source>
</evidence>
<comment type="caution">
    <text evidence="21">The sequence shown here is derived from an EMBL/GenBank/DDBJ whole genome shotgun (WGS) entry which is preliminary data.</text>
</comment>
<accession>A0A8J7KMN6</accession>
<evidence type="ECO:0000256" key="1">
    <source>
        <dbReference type="ARBA" id="ARBA00004496"/>
    </source>
</evidence>
<keyword evidence="4" id="KW-0677">Repeat</keyword>
<dbReference type="PANTHER" id="PTHR43152:SF1">
    <property type="entry name" value="UVRA PROTEIN"/>
    <property type="match status" value="1"/>
</dbReference>
<evidence type="ECO:0000259" key="19">
    <source>
        <dbReference type="PROSITE" id="PS50893"/>
    </source>
</evidence>
<evidence type="ECO:0000256" key="15">
    <source>
        <dbReference type="ARBA" id="ARBA00038000"/>
    </source>
</evidence>
<dbReference type="InterPro" id="IPR003593">
    <property type="entry name" value="AAA+_ATPase"/>
</dbReference>
<dbReference type="PANTHER" id="PTHR43152">
    <property type="entry name" value="UVRABC SYSTEM PROTEIN A"/>
    <property type="match status" value="1"/>
</dbReference>
<keyword evidence="5" id="KW-0547">Nucleotide-binding</keyword>
<keyword evidence="13" id="KW-0238">DNA-binding</keyword>
<dbReference type="GO" id="GO:0005524">
    <property type="term" value="F:ATP binding"/>
    <property type="evidence" value="ECO:0007669"/>
    <property type="project" value="UniProtKB-KW"/>
</dbReference>
<evidence type="ECO:0000256" key="8">
    <source>
        <dbReference type="ARBA" id="ARBA00022771"/>
    </source>
</evidence>
<evidence type="ECO:0000256" key="18">
    <source>
        <dbReference type="PROSITE-ProRule" id="PRU00433"/>
    </source>
</evidence>
<dbReference type="PROSITE" id="PS00211">
    <property type="entry name" value="ABC_TRANSPORTER_1"/>
    <property type="match status" value="1"/>
</dbReference>
<dbReference type="GO" id="GO:0006281">
    <property type="term" value="P:DNA repair"/>
    <property type="evidence" value="ECO:0007669"/>
    <property type="project" value="UniProtKB-KW"/>
</dbReference>
<keyword evidence="8" id="KW-0863">Zinc-finger</keyword>
<dbReference type="InterPro" id="IPR003439">
    <property type="entry name" value="ABC_transporter-like_ATP-bd"/>
</dbReference>
<dbReference type="InterPro" id="IPR009056">
    <property type="entry name" value="Cyt_c-like_dom"/>
</dbReference>
<evidence type="ECO:0000256" key="16">
    <source>
        <dbReference type="ARBA" id="ARBA00039316"/>
    </source>
</evidence>
<dbReference type="Gene3D" id="1.20.1580.10">
    <property type="entry name" value="ABC transporter ATPase like domain"/>
    <property type="match status" value="2"/>
</dbReference>
<evidence type="ECO:0000259" key="20">
    <source>
        <dbReference type="PROSITE" id="PS51007"/>
    </source>
</evidence>
<dbReference type="Pfam" id="PF17755">
    <property type="entry name" value="UvrA_DNA-bind"/>
    <property type="match status" value="1"/>
</dbReference>
<dbReference type="SUPFAM" id="SSF52540">
    <property type="entry name" value="P-loop containing nucleoside triphosphate hydrolases"/>
    <property type="match status" value="2"/>
</dbReference>
<keyword evidence="18" id="KW-0349">Heme</keyword>
<dbReference type="GO" id="GO:0004518">
    <property type="term" value="F:nuclease activity"/>
    <property type="evidence" value="ECO:0007669"/>
    <property type="project" value="UniProtKB-KW"/>
</dbReference>
<dbReference type="GO" id="GO:0005737">
    <property type="term" value="C:cytoplasm"/>
    <property type="evidence" value="ECO:0007669"/>
    <property type="project" value="UniProtKB-SubCell"/>
</dbReference>
<sequence length="817" mass="86988">MSVSSPNGAIDVVGARTHNLRAVNVRLPHGQVIAFTGVSGSGKTSLAIDTLHAEAQLRYLEGLSPFVRQFITPKDRPRVDRITGLGVTLAVDQRRLNRSPQSTVATLTGLDDYLRLLYSRLPGLSADAGAELRMLSTSHFDRYSAEGSCRVCHGNGGTACPDPDKVITQPELPLFGGASTWFARANSPEHDVLPQLADQWDVDLAQPWRDLPARFRETVLHGTGDTPVATTTVTRTRRSSAEITIERNEPLRGALAEVERLYRSAGTESAKDRYAVYMAVLVCVECGGSGYARLARTTTLAGVTYPEIVTSDIDDLAAWATTLPDTLNPAQREVADMVTADLTGRLSLLSRLGLGHLQINRTAPSLSGGELQRTRTAAQLSTALTGVIFVLDEPTAGLHPADKQPLREIIAALRDSGNTVLLVEHDPDLIEACDWVVDIGPGAGRHGGRLVVAGTPAQVAATPESVTGRYLGHDGPRIRRTGRAVGGSWITLSDVDVHNVRLPELRVPLGVLTCLTGVSGSGKSSLLHGALGAGLRAVLDGDLPTTVGRVTGAERLTWIHTVDQQPIGRTPRSNPATYTKAFDAIRKLFAGTGQAARRGLTASSFSFNSPDGRCEVCTGYGRRLVEMHFLPDVWVTCETCQGRQFTAPVLEVAYKGLAVDEVLALTVEEAIGVFTEPPALVATLDALRRVGLGYLTLGQSASELSGGEAQRLKLATAILYGTKSRGPGLVILDEPITGLHPDNVQTIVDAFDLLIRRGHTVVIAEHDLHVAAISDWIIDMGPGAGVDGGRVVAQGTPREVSAAGGLTATYLEPLVVR</sequence>
<evidence type="ECO:0000256" key="13">
    <source>
        <dbReference type="ARBA" id="ARBA00023125"/>
    </source>
</evidence>
<evidence type="ECO:0000256" key="11">
    <source>
        <dbReference type="ARBA" id="ARBA00022881"/>
    </source>
</evidence>
<keyword evidence="22" id="KW-1185">Reference proteome</keyword>
<evidence type="ECO:0000256" key="3">
    <source>
        <dbReference type="ARBA" id="ARBA00022723"/>
    </source>
</evidence>
<dbReference type="AlphaFoldDB" id="A0A8J7KMN6"/>
<evidence type="ECO:0000256" key="14">
    <source>
        <dbReference type="ARBA" id="ARBA00023204"/>
    </source>
</evidence>
<protein>
    <recommendedName>
        <fullName evidence="16">UvrABC system protein A</fullName>
    </recommendedName>
    <alternativeName>
        <fullName evidence="17">Excinuclease ABC subunit A</fullName>
    </alternativeName>
</protein>
<name>A0A8J7KMN6_9ACTN</name>
<comment type="similarity">
    <text evidence="15">Belongs to the ABC transporter superfamily. UvrA family.</text>
</comment>
<evidence type="ECO:0000256" key="17">
    <source>
        <dbReference type="ARBA" id="ARBA00042156"/>
    </source>
</evidence>
<evidence type="ECO:0000256" key="6">
    <source>
        <dbReference type="ARBA" id="ARBA00022763"/>
    </source>
</evidence>
<dbReference type="PROSITE" id="PS51007">
    <property type="entry name" value="CYTC"/>
    <property type="match status" value="1"/>
</dbReference>
<organism evidence="21 22">
    <name type="scientific">Longispora fulva</name>
    <dbReference type="NCBI Taxonomy" id="619741"/>
    <lineage>
        <taxon>Bacteria</taxon>
        <taxon>Bacillati</taxon>
        <taxon>Actinomycetota</taxon>
        <taxon>Actinomycetes</taxon>
        <taxon>Micromonosporales</taxon>
        <taxon>Micromonosporaceae</taxon>
        <taxon>Longispora</taxon>
    </lineage>
</organism>
<dbReference type="SMART" id="SM00382">
    <property type="entry name" value="AAA"/>
    <property type="match status" value="2"/>
</dbReference>
<evidence type="ECO:0000256" key="7">
    <source>
        <dbReference type="ARBA" id="ARBA00022769"/>
    </source>
</evidence>
<keyword evidence="7" id="KW-0228">DNA excision</keyword>
<proteinExistence type="inferred from homology"/>
<evidence type="ECO:0000256" key="9">
    <source>
        <dbReference type="ARBA" id="ARBA00022833"/>
    </source>
</evidence>
<keyword evidence="10" id="KW-0067">ATP-binding</keyword>
<evidence type="ECO:0000256" key="4">
    <source>
        <dbReference type="ARBA" id="ARBA00022737"/>
    </source>
</evidence>
<keyword evidence="12 18" id="KW-0408">Iron</keyword>
<evidence type="ECO:0000256" key="5">
    <source>
        <dbReference type="ARBA" id="ARBA00022741"/>
    </source>
</evidence>
<gene>
    <name evidence="21" type="ORF">IW245_000411</name>
</gene>
<keyword evidence="14" id="KW-0234">DNA repair</keyword>
<evidence type="ECO:0000256" key="10">
    <source>
        <dbReference type="ARBA" id="ARBA00022840"/>
    </source>
</evidence>
<keyword evidence="9" id="KW-0862">Zinc</keyword>
<reference evidence="21" key="1">
    <citation type="submission" date="2020-11" db="EMBL/GenBank/DDBJ databases">
        <title>Sequencing the genomes of 1000 actinobacteria strains.</title>
        <authorList>
            <person name="Klenk H.-P."/>
        </authorList>
    </citation>
    <scope>NUCLEOTIDE SEQUENCE</scope>
    <source>
        <strain evidence="21">DSM 45356</strain>
    </source>
</reference>
<dbReference type="InterPro" id="IPR027417">
    <property type="entry name" value="P-loop_NTPase"/>
</dbReference>
<dbReference type="Proteomes" id="UP000622552">
    <property type="component" value="Unassembled WGS sequence"/>
</dbReference>
<evidence type="ECO:0000313" key="21">
    <source>
        <dbReference type="EMBL" id="MBG6134217.1"/>
    </source>
</evidence>
<dbReference type="Gene3D" id="1.10.8.280">
    <property type="entry name" value="ABC transporter ATPase domain-like"/>
    <property type="match status" value="1"/>
</dbReference>
<dbReference type="EMBL" id="JADOUF010000001">
    <property type="protein sequence ID" value="MBG6134217.1"/>
    <property type="molecule type" value="Genomic_DNA"/>
</dbReference>
<evidence type="ECO:0000256" key="12">
    <source>
        <dbReference type="ARBA" id="ARBA00023004"/>
    </source>
</evidence>
<dbReference type="GO" id="GO:0008270">
    <property type="term" value="F:zinc ion binding"/>
    <property type="evidence" value="ECO:0007669"/>
    <property type="project" value="UniProtKB-KW"/>
</dbReference>
<dbReference type="GO" id="GO:0016887">
    <property type="term" value="F:ATP hydrolysis activity"/>
    <property type="evidence" value="ECO:0007669"/>
    <property type="project" value="InterPro"/>
</dbReference>
<evidence type="ECO:0000256" key="2">
    <source>
        <dbReference type="ARBA" id="ARBA00022490"/>
    </source>
</evidence>